<evidence type="ECO:0000313" key="2">
    <source>
        <dbReference type="WBParaSite" id="ACRNAN_scaffold5653.g27957.t1"/>
    </source>
</evidence>
<keyword evidence="1" id="KW-1185">Reference proteome</keyword>
<dbReference type="AlphaFoldDB" id="A0A914E462"/>
<protein>
    <submittedName>
        <fullName evidence="2">Uncharacterized protein</fullName>
    </submittedName>
</protein>
<accession>A0A914E462</accession>
<evidence type="ECO:0000313" key="1">
    <source>
        <dbReference type="Proteomes" id="UP000887540"/>
    </source>
</evidence>
<reference evidence="2" key="1">
    <citation type="submission" date="2022-11" db="UniProtKB">
        <authorList>
            <consortium name="WormBaseParasite"/>
        </authorList>
    </citation>
    <scope>IDENTIFICATION</scope>
</reference>
<sequence length="67" mass="7539">MVVFGAEFNGCLNAAIYLIKHHEFAESSKKFLWSMIGKKTNHSQVMMATTMVMSPKTITTSRIRSVT</sequence>
<proteinExistence type="predicted"/>
<name>A0A914E462_9BILA</name>
<organism evidence="1 2">
    <name type="scientific">Acrobeloides nanus</name>
    <dbReference type="NCBI Taxonomy" id="290746"/>
    <lineage>
        <taxon>Eukaryota</taxon>
        <taxon>Metazoa</taxon>
        <taxon>Ecdysozoa</taxon>
        <taxon>Nematoda</taxon>
        <taxon>Chromadorea</taxon>
        <taxon>Rhabditida</taxon>
        <taxon>Tylenchina</taxon>
        <taxon>Cephalobomorpha</taxon>
        <taxon>Cephaloboidea</taxon>
        <taxon>Cephalobidae</taxon>
        <taxon>Acrobeloides</taxon>
    </lineage>
</organism>
<dbReference type="WBParaSite" id="ACRNAN_scaffold5653.g27957.t1">
    <property type="protein sequence ID" value="ACRNAN_scaffold5653.g27957.t1"/>
    <property type="gene ID" value="ACRNAN_scaffold5653.g27957"/>
</dbReference>
<dbReference type="Proteomes" id="UP000887540">
    <property type="component" value="Unplaced"/>
</dbReference>